<name>A0ABQ6CTL1_9HYPH</name>
<dbReference type="Gene3D" id="1.10.3720.10">
    <property type="entry name" value="MetI-like"/>
    <property type="match status" value="1"/>
</dbReference>
<dbReference type="SUPFAM" id="SSF161098">
    <property type="entry name" value="MetI-like"/>
    <property type="match status" value="1"/>
</dbReference>
<proteinExistence type="inferred from homology"/>
<evidence type="ECO:0000256" key="6">
    <source>
        <dbReference type="ARBA" id="ARBA00022692"/>
    </source>
</evidence>
<keyword evidence="5" id="KW-0997">Cell inner membrane</keyword>
<dbReference type="InterPro" id="IPR010065">
    <property type="entry name" value="AA_ABC_transptr_permease_3TM"/>
</dbReference>
<evidence type="ECO:0000313" key="12">
    <source>
        <dbReference type="Proteomes" id="UP001156882"/>
    </source>
</evidence>
<comment type="caution">
    <text evidence="11">The sequence shown here is derived from an EMBL/GenBank/DDBJ whole genome shotgun (WGS) entry which is preliminary data.</text>
</comment>
<dbReference type="InterPro" id="IPR000515">
    <property type="entry name" value="MetI-like"/>
</dbReference>
<dbReference type="InterPro" id="IPR051613">
    <property type="entry name" value="ABC_transp_permease_HisMQ"/>
</dbReference>
<feature type="transmembrane region" description="Helical" evidence="9">
    <location>
        <begin position="25"/>
        <end position="55"/>
    </location>
</feature>
<comment type="subcellular location">
    <subcellularLocation>
        <location evidence="1">Cell inner membrane</location>
        <topology evidence="1">Multi-pass membrane protein</topology>
    </subcellularLocation>
    <subcellularLocation>
        <location evidence="9">Cell membrane</location>
        <topology evidence="9">Multi-pass membrane protein</topology>
    </subcellularLocation>
</comment>
<evidence type="ECO:0000256" key="4">
    <source>
        <dbReference type="ARBA" id="ARBA00022475"/>
    </source>
</evidence>
<evidence type="ECO:0000256" key="1">
    <source>
        <dbReference type="ARBA" id="ARBA00004429"/>
    </source>
</evidence>
<dbReference type="PROSITE" id="PS50928">
    <property type="entry name" value="ABC_TM1"/>
    <property type="match status" value="1"/>
</dbReference>
<keyword evidence="8 9" id="KW-0472">Membrane</keyword>
<evidence type="ECO:0000256" key="8">
    <source>
        <dbReference type="ARBA" id="ARBA00023136"/>
    </source>
</evidence>
<keyword evidence="4" id="KW-1003">Cell membrane</keyword>
<evidence type="ECO:0000256" key="7">
    <source>
        <dbReference type="ARBA" id="ARBA00022989"/>
    </source>
</evidence>
<feature type="domain" description="ABC transmembrane type-1" evidence="10">
    <location>
        <begin position="33"/>
        <end position="235"/>
    </location>
</feature>
<evidence type="ECO:0000256" key="2">
    <source>
        <dbReference type="ARBA" id="ARBA00010072"/>
    </source>
</evidence>
<feature type="transmembrane region" description="Helical" evidence="9">
    <location>
        <begin position="212"/>
        <end position="234"/>
    </location>
</feature>
<evidence type="ECO:0000256" key="5">
    <source>
        <dbReference type="ARBA" id="ARBA00022519"/>
    </source>
</evidence>
<keyword evidence="6 9" id="KW-0812">Transmembrane</keyword>
<dbReference type="PANTHER" id="PTHR30133">
    <property type="entry name" value="CATIONIC AMINO ACID TRANSPORTER, MEMBRANE COMPONENT"/>
    <property type="match status" value="1"/>
</dbReference>
<accession>A0ABQ6CTL1</accession>
<keyword evidence="12" id="KW-1185">Reference proteome</keyword>
<evidence type="ECO:0000256" key="3">
    <source>
        <dbReference type="ARBA" id="ARBA00022448"/>
    </source>
</evidence>
<keyword evidence="7 9" id="KW-1133">Transmembrane helix</keyword>
<feature type="transmembrane region" description="Helical" evidence="9">
    <location>
        <begin position="111"/>
        <end position="129"/>
    </location>
</feature>
<dbReference type="InterPro" id="IPR035906">
    <property type="entry name" value="MetI-like_sf"/>
</dbReference>
<organism evidence="11 12">
    <name type="scientific">Labrys miyagiensis</name>
    <dbReference type="NCBI Taxonomy" id="346912"/>
    <lineage>
        <taxon>Bacteria</taxon>
        <taxon>Pseudomonadati</taxon>
        <taxon>Pseudomonadota</taxon>
        <taxon>Alphaproteobacteria</taxon>
        <taxon>Hyphomicrobiales</taxon>
        <taxon>Xanthobacteraceae</taxon>
        <taxon>Labrys</taxon>
    </lineage>
</organism>
<feature type="transmembrane region" description="Helical" evidence="9">
    <location>
        <begin position="67"/>
        <end position="91"/>
    </location>
</feature>
<sequence>MDIFSTLIERVTYLVSLLGFGQNGWGLYLLGGAIMTVAVTLTAMIIGAIVGSFVTWAKLSDNLPVKLLGNAYTVVLRGAPELLIIYMVYFGGVVDIIGNTLGAFGLGDSNIINSFLAGALGVGLISAAYQTEVFRGAYTAISKGEIEAARAIGMPRFMRFRRIIAPQIMRFAIPGLGNVFQLSVKDSALISVTGLVEIMNASNKAAGSTKQFFLFFIVGACLYLVLTSFSTRFFNAGERYVGKSFRRPVGM</sequence>
<comment type="similarity">
    <text evidence="2">Belongs to the binding-protein-dependent transport system permease family. HisMQ subfamily.</text>
</comment>
<dbReference type="EMBL" id="BSPC01000069">
    <property type="protein sequence ID" value="GLS23138.1"/>
    <property type="molecule type" value="Genomic_DNA"/>
</dbReference>
<dbReference type="CDD" id="cd06261">
    <property type="entry name" value="TM_PBP2"/>
    <property type="match status" value="1"/>
</dbReference>
<reference evidence="12" key="1">
    <citation type="journal article" date="2019" name="Int. J. Syst. Evol. Microbiol.">
        <title>The Global Catalogue of Microorganisms (GCM) 10K type strain sequencing project: providing services to taxonomists for standard genome sequencing and annotation.</title>
        <authorList>
            <consortium name="The Broad Institute Genomics Platform"/>
            <consortium name="The Broad Institute Genome Sequencing Center for Infectious Disease"/>
            <person name="Wu L."/>
            <person name="Ma J."/>
        </authorList>
    </citation>
    <scope>NUCLEOTIDE SEQUENCE [LARGE SCALE GENOMIC DNA]</scope>
    <source>
        <strain evidence="12">NBRC 101365</strain>
    </source>
</reference>
<gene>
    <name evidence="11" type="primary">nocQ</name>
    <name evidence="11" type="ORF">GCM10007874_61580</name>
</gene>
<dbReference type="Pfam" id="PF00528">
    <property type="entry name" value="BPD_transp_1"/>
    <property type="match status" value="1"/>
</dbReference>
<evidence type="ECO:0000259" key="10">
    <source>
        <dbReference type="PROSITE" id="PS50928"/>
    </source>
</evidence>
<evidence type="ECO:0000256" key="9">
    <source>
        <dbReference type="RuleBase" id="RU363032"/>
    </source>
</evidence>
<dbReference type="Proteomes" id="UP001156882">
    <property type="component" value="Unassembled WGS sequence"/>
</dbReference>
<keyword evidence="3 9" id="KW-0813">Transport</keyword>
<protein>
    <submittedName>
        <fullName evidence="11">Nopaline transport system permease protein NocQ</fullName>
    </submittedName>
</protein>
<evidence type="ECO:0000313" key="11">
    <source>
        <dbReference type="EMBL" id="GLS23138.1"/>
    </source>
</evidence>
<dbReference type="NCBIfam" id="TIGR01726">
    <property type="entry name" value="HEQRo_perm_3TM"/>
    <property type="match status" value="1"/>
</dbReference>